<evidence type="ECO:0000313" key="5">
    <source>
        <dbReference type="EMBL" id="KAG3224849.1"/>
    </source>
</evidence>
<dbReference type="Proteomes" id="UP000774804">
    <property type="component" value="Unassembled WGS sequence"/>
</dbReference>
<comment type="caution">
    <text evidence="2">The sequence shown here is derived from an EMBL/GenBank/DDBJ whole genome shotgun (WGS) entry which is preliminary data.</text>
</comment>
<protein>
    <submittedName>
        <fullName evidence="2">Uncharacterized protein</fullName>
    </submittedName>
</protein>
<evidence type="ECO:0000313" key="6">
    <source>
        <dbReference type="Proteomes" id="UP000774804"/>
    </source>
</evidence>
<dbReference type="Proteomes" id="UP000697107">
    <property type="component" value="Unassembled WGS sequence"/>
</dbReference>
<evidence type="ECO:0000313" key="1">
    <source>
        <dbReference type="EMBL" id="KAG2862061.1"/>
    </source>
</evidence>
<dbReference type="EMBL" id="RCMK01000110">
    <property type="protein sequence ID" value="KAG2948439.1"/>
    <property type="molecule type" value="Genomic_DNA"/>
</dbReference>
<dbReference type="AlphaFoldDB" id="A0A8T1L552"/>
<dbReference type="Proteomes" id="UP000760860">
    <property type="component" value="Unassembled WGS sequence"/>
</dbReference>
<evidence type="ECO:0000313" key="3">
    <source>
        <dbReference type="EMBL" id="KAG2948439.1"/>
    </source>
</evidence>
<dbReference type="EMBL" id="RCMG01000138">
    <property type="protein sequence ID" value="KAG2862061.1"/>
    <property type="molecule type" value="Genomic_DNA"/>
</dbReference>
<dbReference type="EMBL" id="RCMV01000100">
    <property type="protein sequence ID" value="KAG3224849.1"/>
    <property type="molecule type" value="Genomic_DNA"/>
</dbReference>
<organism evidence="2 6">
    <name type="scientific">Phytophthora cactorum</name>
    <dbReference type="NCBI Taxonomy" id="29920"/>
    <lineage>
        <taxon>Eukaryota</taxon>
        <taxon>Sar</taxon>
        <taxon>Stramenopiles</taxon>
        <taxon>Oomycota</taxon>
        <taxon>Peronosporomycetes</taxon>
        <taxon>Peronosporales</taxon>
        <taxon>Peronosporaceae</taxon>
        <taxon>Phytophthora</taxon>
    </lineage>
</organism>
<accession>A0A8T1L552</accession>
<dbReference type="Proteomes" id="UP000735874">
    <property type="component" value="Unassembled WGS sequence"/>
</dbReference>
<dbReference type="Proteomes" id="UP000736787">
    <property type="component" value="Unassembled WGS sequence"/>
</dbReference>
<sequence>MPALEYAQLLTLRGQHFKNISGFSDMGLNVDENVLGALMGSLLIHLEEVSAVVTNAQVVSGRASYYMDRFMSR</sequence>
<name>A0A8T1L552_9STRA</name>
<dbReference type="VEuPathDB" id="FungiDB:PC110_g8074"/>
<proteinExistence type="predicted"/>
<dbReference type="EMBL" id="RCMI01000112">
    <property type="protein sequence ID" value="KAG2933752.1"/>
    <property type="molecule type" value="Genomic_DNA"/>
</dbReference>
<evidence type="ECO:0000313" key="4">
    <source>
        <dbReference type="EMBL" id="KAG2990737.1"/>
    </source>
</evidence>
<evidence type="ECO:0000313" key="2">
    <source>
        <dbReference type="EMBL" id="KAG2933752.1"/>
    </source>
</evidence>
<reference evidence="2" key="1">
    <citation type="submission" date="2018-10" db="EMBL/GenBank/DDBJ databases">
        <title>Effector identification in a new, highly contiguous assembly of the strawberry crown rot pathogen Phytophthora cactorum.</title>
        <authorList>
            <person name="Armitage A.D."/>
            <person name="Nellist C.F."/>
            <person name="Bates H."/>
            <person name="Vickerstaff R.J."/>
            <person name="Harrison R.J."/>
        </authorList>
    </citation>
    <scope>NUCLEOTIDE SEQUENCE</scope>
    <source>
        <strain evidence="1">15-7</strain>
        <strain evidence="2">4032</strain>
        <strain evidence="3">4040</strain>
        <strain evidence="4">P415</strain>
        <strain evidence="5">P421</strain>
    </source>
</reference>
<dbReference type="EMBL" id="RCML01000112">
    <property type="protein sequence ID" value="KAG2990737.1"/>
    <property type="molecule type" value="Genomic_DNA"/>
</dbReference>
<gene>
    <name evidence="1" type="ORF">PC113_g6664</name>
    <name evidence="2" type="ORF">PC115_g5420</name>
    <name evidence="3" type="ORF">PC117_g6027</name>
    <name evidence="4" type="ORF">PC118_g5466</name>
    <name evidence="5" type="ORF">PC129_g4503</name>
</gene>